<accession>A0A0F9UDQ8</accession>
<dbReference type="EMBL" id="LAZR01000728">
    <property type="protein sequence ID" value="KKN59371.1"/>
    <property type="molecule type" value="Genomic_DNA"/>
</dbReference>
<gene>
    <name evidence="1" type="ORF">LCGC14_0542650</name>
</gene>
<sequence>MAISLIHLKRLPHPFRARNGHISHRMLVFNLWNIMFEKYNILFIKKFVSVFEAKTR</sequence>
<dbReference type="AlphaFoldDB" id="A0A0F9UDQ8"/>
<protein>
    <submittedName>
        <fullName evidence="1">Uncharacterized protein</fullName>
    </submittedName>
</protein>
<name>A0A0F9UDQ8_9ZZZZ</name>
<comment type="caution">
    <text evidence="1">The sequence shown here is derived from an EMBL/GenBank/DDBJ whole genome shotgun (WGS) entry which is preliminary data.</text>
</comment>
<organism evidence="1">
    <name type="scientific">marine sediment metagenome</name>
    <dbReference type="NCBI Taxonomy" id="412755"/>
    <lineage>
        <taxon>unclassified sequences</taxon>
        <taxon>metagenomes</taxon>
        <taxon>ecological metagenomes</taxon>
    </lineage>
</organism>
<proteinExistence type="predicted"/>
<reference evidence="1" key="1">
    <citation type="journal article" date="2015" name="Nature">
        <title>Complex archaea that bridge the gap between prokaryotes and eukaryotes.</title>
        <authorList>
            <person name="Spang A."/>
            <person name="Saw J.H."/>
            <person name="Jorgensen S.L."/>
            <person name="Zaremba-Niedzwiedzka K."/>
            <person name="Martijn J."/>
            <person name="Lind A.E."/>
            <person name="van Eijk R."/>
            <person name="Schleper C."/>
            <person name="Guy L."/>
            <person name="Ettema T.J."/>
        </authorList>
    </citation>
    <scope>NUCLEOTIDE SEQUENCE</scope>
</reference>
<evidence type="ECO:0000313" key="1">
    <source>
        <dbReference type="EMBL" id="KKN59371.1"/>
    </source>
</evidence>